<keyword evidence="1" id="KW-1133">Transmembrane helix</keyword>
<organism evidence="2 3">
    <name type="scientific">Arthrobacter alpinus</name>
    <dbReference type="NCBI Taxonomy" id="656366"/>
    <lineage>
        <taxon>Bacteria</taxon>
        <taxon>Bacillati</taxon>
        <taxon>Actinomycetota</taxon>
        <taxon>Actinomycetes</taxon>
        <taxon>Micrococcales</taxon>
        <taxon>Micrococcaceae</taxon>
        <taxon>Arthrobacter</taxon>
    </lineage>
</organism>
<feature type="transmembrane region" description="Helical" evidence="1">
    <location>
        <begin position="122"/>
        <end position="142"/>
    </location>
</feature>
<dbReference type="RefSeq" id="WP_062286697.1">
    <property type="nucleotide sequence ID" value="NZ_CP013200.1"/>
</dbReference>
<dbReference type="AlphaFoldDB" id="A0A0S2LXD4"/>
<evidence type="ECO:0000313" key="2">
    <source>
        <dbReference type="EMBL" id="ALO66076.1"/>
    </source>
</evidence>
<evidence type="ECO:0000256" key="1">
    <source>
        <dbReference type="SAM" id="Phobius"/>
    </source>
</evidence>
<dbReference type="OrthoDB" id="4953790at2"/>
<dbReference type="Proteomes" id="UP000059574">
    <property type="component" value="Chromosome"/>
</dbReference>
<protein>
    <submittedName>
        <fullName evidence="2">Uncharacterized protein</fullName>
    </submittedName>
</protein>
<keyword evidence="1" id="KW-0812">Transmembrane</keyword>
<reference evidence="2 3" key="2">
    <citation type="journal article" date="2016" name="J. Biotechnol.">
        <title>Complete genome sequence of Arthrobacter alpinus ERGS4:06, a yellow pigmented bacterium tolerant to cold and radiations isolated from Sikkim Himalaya.</title>
        <authorList>
            <person name="Kumar R."/>
            <person name="Singh D."/>
            <person name="Swarnkar M.K."/>
            <person name="Singh A.K."/>
            <person name="Kumar S."/>
        </authorList>
    </citation>
    <scope>NUCLEOTIDE SEQUENCE [LARGE SCALE GENOMIC DNA]</scope>
    <source>
        <strain evidence="2 3">ERGS4:06</strain>
    </source>
</reference>
<feature type="transmembrane region" description="Helical" evidence="1">
    <location>
        <begin position="154"/>
        <end position="176"/>
    </location>
</feature>
<name>A0A0S2LXD4_9MICC</name>
<gene>
    <name evidence="2" type="ORF">AS189_05665</name>
</gene>
<accession>A0A0S2LXD4</accession>
<sequence length="216" mass="23031">MRPAATIHASTYVQTLDYWLHSDAARMAPVESTSALRDMAWSYGQWLGFRAAVAGLGITLIGGSALTLITAPGSVSVWLLLLLCGLVLVVTAWLVARAKLPGVVHGGGPAISRAAGTTGSGLGLALFMAAVSWVLLFVVFQSQLAQGLTAALTFAAYCLLFLLGCLSVFAGPGYCAQHGRRFFRRRIDRDPNVRRELESLALTWRDPVAGRNFGPL</sequence>
<reference evidence="3" key="1">
    <citation type="submission" date="2015-11" db="EMBL/GenBank/DDBJ databases">
        <authorList>
            <person name="Kumar R."/>
            <person name="Singh D."/>
            <person name="Swarnkar M.K."/>
            <person name="Singh A.K."/>
            <person name="Kumar S."/>
        </authorList>
    </citation>
    <scope>NUCLEOTIDE SEQUENCE [LARGE SCALE GENOMIC DNA]</scope>
    <source>
        <strain evidence="3">ERGS4:06</strain>
    </source>
</reference>
<dbReference type="EMBL" id="CP013200">
    <property type="protein sequence ID" value="ALO66076.1"/>
    <property type="molecule type" value="Genomic_DNA"/>
</dbReference>
<feature type="transmembrane region" description="Helical" evidence="1">
    <location>
        <begin position="75"/>
        <end position="96"/>
    </location>
</feature>
<keyword evidence="1" id="KW-0472">Membrane</keyword>
<proteinExistence type="predicted"/>
<feature type="transmembrane region" description="Helical" evidence="1">
    <location>
        <begin position="47"/>
        <end position="69"/>
    </location>
</feature>
<evidence type="ECO:0000313" key="3">
    <source>
        <dbReference type="Proteomes" id="UP000059574"/>
    </source>
</evidence>